<evidence type="ECO:0000259" key="2">
    <source>
        <dbReference type="PROSITE" id="PS50164"/>
    </source>
</evidence>
<sequence>MEQIYILKLRAGKYYIGKTKNIEKRYEEHLTGTGSGWTKKHKPVSLIKTIKSTSQFDEDKYVKEYMAKYGIENVRGGSYSNIVLDENSIAVLEKEIRHSNNVCMRCGRDTHYIKDCYAKTDVDGAIISVSEDVKKEEPVIRKAKTTKKKKHWSSDECDSDDSYSEYGDDNSGSEDETMNVLMAMTSGMLKNARKNRL</sequence>
<dbReference type="InterPro" id="IPR036875">
    <property type="entry name" value="Znf_CCHC_sf"/>
</dbReference>
<feature type="domain" description="GIY-YIG" evidence="2">
    <location>
        <begin position="1"/>
        <end position="71"/>
    </location>
</feature>
<evidence type="ECO:0000313" key="3">
    <source>
        <dbReference type="EMBL" id="QHU31595.1"/>
    </source>
</evidence>
<name>A0A6C0LNL3_9ZZZZ</name>
<dbReference type="AlphaFoldDB" id="A0A6C0LNL3"/>
<protein>
    <recommendedName>
        <fullName evidence="2">GIY-YIG domain-containing protein</fullName>
    </recommendedName>
</protein>
<organism evidence="3">
    <name type="scientific">viral metagenome</name>
    <dbReference type="NCBI Taxonomy" id="1070528"/>
    <lineage>
        <taxon>unclassified sequences</taxon>
        <taxon>metagenomes</taxon>
        <taxon>organismal metagenomes</taxon>
    </lineage>
</organism>
<dbReference type="Pfam" id="PF01541">
    <property type="entry name" value="GIY-YIG"/>
    <property type="match status" value="1"/>
</dbReference>
<dbReference type="SUPFAM" id="SSF57756">
    <property type="entry name" value="Retrovirus zinc finger-like domains"/>
    <property type="match status" value="1"/>
</dbReference>
<dbReference type="Gene3D" id="3.40.1440.10">
    <property type="entry name" value="GIY-YIG endonuclease"/>
    <property type="match status" value="1"/>
</dbReference>
<evidence type="ECO:0000256" key="1">
    <source>
        <dbReference type="SAM" id="MobiDB-lite"/>
    </source>
</evidence>
<proteinExistence type="predicted"/>
<dbReference type="GO" id="GO:0008270">
    <property type="term" value="F:zinc ion binding"/>
    <property type="evidence" value="ECO:0007669"/>
    <property type="project" value="InterPro"/>
</dbReference>
<accession>A0A6C0LNL3</accession>
<dbReference type="EMBL" id="MN740531">
    <property type="protein sequence ID" value="QHU31595.1"/>
    <property type="molecule type" value="Genomic_DNA"/>
</dbReference>
<feature type="region of interest" description="Disordered" evidence="1">
    <location>
        <begin position="151"/>
        <end position="184"/>
    </location>
</feature>
<dbReference type="GO" id="GO:0003676">
    <property type="term" value="F:nucleic acid binding"/>
    <property type="evidence" value="ECO:0007669"/>
    <property type="project" value="InterPro"/>
</dbReference>
<reference evidence="3" key="1">
    <citation type="journal article" date="2020" name="Nature">
        <title>Giant virus diversity and host interactions through global metagenomics.</title>
        <authorList>
            <person name="Schulz F."/>
            <person name="Roux S."/>
            <person name="Paez-Espino D."/>
            <person name="Jungbluth S."/>
            <person name="Walsh D.A."/>
            <person name="Denef V.J."/>
            <person name="McMahon K.D."/>
            <person name="Konstantinidis K.T."/>
            <person name="Eloe-Fadrosh E.A."/>
            <person name="Kyrpides N.C."/>
            <person name="Woyke T."/>
        </authorList>
    </citation>
    <scope>NUCLEOTIDE SEQUENCE</scope>
    <source>
        <strain evidence="3">GVMAG-M-3300027963-21</strain>
    </source>
</reference>
<dbReference type="SUPFAM" id="SSF82771">
    <property type="entry name" value="GIY-YIG endonuclease"/>
    <property type="match status" value="1"/>
</dbReference>
<dbReference type="PROSITE" id="PS50164">
    <property type="entry name" value="GIY_YIG"/>
    <property type="match status" value="1"/>
</dbReference>
<dbReference type="InterPro" id="IPR000305">
    <property type="entry name" value="GIY-YIG_endonuc"/>
</dbReference>
<feature type="compositionally biased region" description="Acidic residues" evidence="1">
    <location>
        <begin position="155"/>
        <end position="177"/>
    </location>
</feature>
<dbReference type="Pfam" id="PF14787">
    <property type="entry name" value="zf-CCHC_5"/>
    <property type="match status" value="1"/>
</dbReference>
<dbReference type="InterPro" id="IPR035901">
    <property type="entry name" value="GIY-YIG_endonuc_sf"/>
</dbReference>